<comment type="caution">
    <text evidence="1">The sequence shown here is derived from an EMBL/GenBank/DDBJ whole genome shotgun (WGS) entry which is preliminary data.</text>
</comment>
<gene>
    <name evidence="1" type="ORF">CBF28_11835</name>
</gene>
<dbReference type="Proteomes" id="UP000288028">
    <property type="component" value="Unassembled WGS sequence"/>
</dbReference>
<dbReference type="RefSeq" id="WP_126795533.1">
    <property type="nucleotide sequence ID" value="NZ_CP060720.1"/>
</dbReference>
<evidence type="ECO:0000313" key="2">
    <source>
        <dbReference type="Proteomes" id="UP000288028"/>
    </source>
</evidence>
<dbReference type="GeneID" id="95580902"/>
<keyword evidence="2" id="KW-1185">Reference proteome</keyword>
<reference evidence="1 2" key="1">
    <citation type="submission" date="2017-05" db="EMBL/GenBank/DDBJ databases">
        <title>Vagococcus spp. assemblies.</title>
        <authorList>
            <person name="Gulvik C.A."/>
        </authorList>
    </citation>
    <scope>NUCLEOTIDE SEQUENCE [LARGE SCALE GENOMIC DNA]</scope>
    <source>
        <strain evidence="1 2">SS1714</strain>
    </source>
</reference>
<protein>
    <recommendedName>
        <fullName evidence="3">ABC transporter domain-containing protein</fullName>
    </recommendedName>
</protein>
<sequence length="186" mass="21511">MMHFKKNKNSAISDLITDKLTIVLEQDVKDKRKDILSFFDSVDTANFYAIMGRKNSMLPFLTVEDNILLGMSKKQQKEFLLELDDAILTFRLDPKCLKQISSSLSDYDQMIFQIIRALILKQNIIIFDTYNSKNDTSVFLLNLMPILKSYTKLNQATALIVTPNVDLAKSNYYDQCVLLDHLYHLN</sequence>
<organism evidence="1 2">
    <name type="scientific">Vagococcus carniphilus</name>
    <dbReference type="NCBI Taxonomy" id="218144"/>
    <lineage>
        <taxon>Bacteria</taxon>
        <taxon>Bacillati</taxon>
        <taxon>Bacillota</taxon>
        <taxon>Bacilli</taxon>
        <taxon>Lactobacillales</taxon>
        <taxon>Enterococcaceae</taxon>
        <taxon>Vagococcus</taxon>
    </lineage>
</organism>
<evidence type="ECO:0008006" key="3">
    <source>
        <dbReference type="Google" id="ProtNLM"/>
    </source>
</evidence>
<dbReference type="OrthoDB" id="2199820at2"/>
<dbReference type="EMBL" id="NGKB01000013">
    <property type="protein sequence ID" value="RSU11647.1"/>
    <property type="molecule type" value="Genomic_DNA"/>
</dbReference>
<dbReference type="InterPro" id="IPR027417">
    <property type="entry name" value="P-loop_NTPase"/>
</dbReference>
<name>A0A430AUB4_9ENTE</name>
<accession>A0A430AUB4</accession>
<proteinExistence type="predicted"/>
<evidence type="ECO:0000313" key="1">
    <source>
        <dbReference type="EMBL" id="RSU11647.1"/>
    </source>
</evidence>
<dbReference type="SUPFAM" id="SSF52540">
    <property type="entry name" value="P-loop containing nucleoside triphosphate hydrolases"/>
    <property type="match status" value="1"/>
</dbReference>
<dbReference type="AlphaFoldDB" id="A0A430AUB4"/>
<dbReference type="Gene3D" id="3.40.50.300">
    <property type="entry name" value="P-loop containing nucleotide triphosphate hydrolases"/>
    <property type="match status" value="1"/>
</dbReference>